<proteinExistence type="predicted"/>
<dbReference type="Pfam" id="PF13460">
    <property type="entry name" value="NAD_binding_10"/>
    <property type="match status" value="1"/>
</dbReference>
<reference evidence="2 3" key="1">
    <citation type="journal article" date="2019" name="Int. J. Syst. Evol. Microbiol.">
        <title>The Global Catalogue of Microorganisms (GCM) 10K type strain sequencing project: providing services to taxonomists for standard genome sequencing and annotation.</title>
        <authorList>
            <consortium name="The Broad Institute Genomics Platform"/>
            <consortium name="The Broad Institute Genome Sequencing Center for Infectious Disease"/>
            <person name="Wu L."/>
            <person name="Ma J."/>
        </authorList>
    </citation>
    <scope>NUCLEOTIDE SEQUENCE [LARGE SCALE GENOMIC DNA]</scope>
    <source>
        <strain evidence="2 3">JCM 9383</strain>
    </source>
</reference>
<evidence type="ECO:0000313" key="3">
    <source>
        <dbReference type="Proteomes" id="UP001500979"/>
    </source>
</evidence>
<protein>
    <recommendedName>
        <fullName evidence="1">NAD(P)-binding domain-containing protein</fullName>
    </recommendedName>
</protein>
<dbReference type="InterPro" id="IPR051604">
    <property type="entry name" value="Ergot_Alk_Oxidoreductase"/>
</dbReference>
<dbReference type="Gene3D" id="3.30.70.100">
    <property type="match status" value="2"/>
</dbReference>
<name>A0ABN3V504_9PSEU</name>
<dbReference type="Gene3D" id="3.90.25.10">
    <property type="entry name" value="UDP-galactose 4-epimerase, domain 1"/>
    <property type="match status" value="1"/>
</dbReference>
<accession>A0ABN3V504</accession>
<dbReference type="InterPro" id="IPR036291">
    <property type="entry name" value="NAD(P)-bd_dom_sf"/>
</dbReference>
<dbReference type="Proteomes" id="UP001500979">
    <property type="component" value="Unassembled WGS sequence"/>
</dbReference>
<dbReference type="InterPro" id="IPR016040">
    <property type="entry name" value="NAD(P)-bd_dom"/>
</dbReference>
<dbReference type="SUPFAM" id="SSF51735">
    <property type="entry name" value="NAD(P)-binding Rossmann-fold domains"/>
    <property type="match status" value="1"/>
</dbReference>
<comment type="caution">
    <text evidence="2">The sequence shown here is derived from an EMBL/GenBank/DDBJ whole genome shotgun (WGS) entry which is preliminary data.</text>
</comment>
<dbReference type="RefSeq" id="WP_344678204.1">
    <property type="nucleotide sequence ID" value="NZ_BAAAUX010000005.1"/>
</dbReference>
<organism evidence="2 3">
    <name type="scientific">Saccharopolyspora taberi</name>
    <dbReference type="NCBI Taxonomy" id="60895"/>
    <lineage>
        <taxon>Bacteria</taxon>
        <taxon>Bacillati</taxon>
        <taxon>Actinomycetota</taxon>
        <taxon>Actinomycetes</taxon>
        <taxon>Pseudonocardiales</taxon>
        <taxon>Pseudonocardiaceae</taxon>
        <taxon>Saccharopolyspora</taxon>
    </lineage>
</organism>
<dbReference type="PANTHER" id="PTHR43162">
    <property type="match status" value="1"/>
</dbReference>
<keyword evidence="3" id="KW-1185">Reference proteome</keyword>
<dbReference type="EMBL" id="BAAAUX010000005">
    <property type="protein sequence ID" value="GAA2778648.1"/>
    <property type="molecule type" value="Genomic_DNA"/>
</dbReference>
<dbReference type="PANTHER" id="PTHR43162:SF1">
    <property type="entry name" value="PRESTALK A DIFFERENTIATION PROTEIN A"/>
    <property type="match status" value="1"/>
</dbReference>
<evidence type="ECO:0000259" key="1">
    <source>
        <dbReference type="Pfam" id="PF13460"/>
    </source>
</evidence>
<feature type="domain" description="NAD(P)-binding" evidence="1">
    <location>
        <begin position="11"/>
        <end position="186"/>
    </location>
</feature>
<dbReference type="InterPro" id="IPR011008">
    <property type="entry name" value="Dimeric_a/b-barrel"/>
</dbReference>
<gene>
    <name evidence="2" type="ORF">GCM10010470_10090</name>
</gene>
<dbReference type="SUPFAM" id="SSF54909">
    <property type="entry name" value="Dimeric alpha+beta barrel"/>
    <property type="match status" value="2"/>
</dbReference>
<evidence type="ECO:0000313" key="2">
    <source>
        <dbReference type="EMBL" id="GAA2778648.1"/>
    </source>
</evidence>
<dbReference type="Gene3D" id="3.40.50.720">
    <property type="entry name" value="NAD(P)-binding Rossmann-like Domain"/>
    <property type="match status" value="1"/>
</dbReference>
<sequence length="511" mass="55812">MNEQNPVLVTGATGNVGRQVVRELVRAGVPVRAVTRDPGTARMPGGVEVVSGDHTDPDSLRPHLDGVRAAFLVWPRLDDTAAAHEVVELLAKQVDRIVFLSSGAVRDGVAEQSEPIARPHRDIEVAIERSGARWTFLRPWSFAANTLEWADAVRTGGVVRGALGGNKVTLIDERDIAAVAVRALTEDGHAGTAYELTGPERLSPVEQVWSIGELIGKPLRWAELSDDEWHERLLDRGFDAESAKAFRESVREAVDTPQPITNAVQQVTGRPARTYREWLRWRAVEFTDPLPDIRNPGSGVVLMSTWTLDGPRRQRAAADAVLAAWSDSPWPQGLLRHSVFLGTDGKTVLHYSQWTDEDAVAASRDSDPPERVAHIDAEVPGIQRNGVTSYQLYRSVVPGGSLQPGCIVLVSFRTDTAETGRSFVDELLSWQESELDGGSAVGGMASNHFHVSTDGTSLVNYAEFEDEAAHQAVVESMLGGDDTVPRMIERTPGLTGLGFQRFLPYRGLTRH</sequence>